<sequence length="86" mass="9999">MERSKPYTYRVISQSLEEMQSSPYCFATMVGGRQTLAPLRAEMSQMRPDSQSESCRHSSPYFRPYITMHVPLTEKMERKTETSANK</sequence>
<proteinExistence type="predicted"/>
<dbReference type="AlphaFoldDB" id="A0A182FX09"/>
<evidence type="ECO:0000313" key="2">
    <source>
        <dbReference type="Proteomes" id="UP000069272"/>
    </source>
</evidence>
<organism evidence="1 2">
    <name type="scientific">Anopheles albimanus</name>
    <name type="common">New world malaria mosquito</name>
    <dbReference type="NCBI Taxonomy" id="7167"/>
    <lineage>
        <taxon>Eukaryota</taxon>
        <taxon>Metazoa</taxon>
        <taxon>Ecdysozoa</taxon>
        <taxon>Arthropoda</taxon>
        <taxon>Hexapoda</taxon>
        <taxon>Insecta</taxon>
        <taxon>Pterygota</taxon>
        <taxon>Neoptera</taxon>
        <taxon>Endopterygota</taxon>
        <taxon>Diptera</taxon>
        <taxon>Nematocera</taxon>
        <taxon>Culicoidea</taxon>
        <taxon>Culicidae</taxon>
        <taxon>Anophelinae</taxon>
        <taxon>Anopheles</taxon>
    </lineage>
</organism>
<reference evidence="1 2" key="1">
    <citation type="journal article" date="2017" name="G3 (Bethesda)">
        <title>The Physical Genome Mapping of Anopheles albimanus Corrected Scaffold Misassemblies and Identified Interarm Rearrangements in Genus Anopheles.</title>
        <authorList>
            <person name="Artemov G.N."/>
            <person name="Peery A.N."/>
            <person name="Jiang X."/>
            <person name="Tu Z."/>
            <person name="Stegniy V.N."/>
            <person name="Sharakhova M.V."/>
            <person name="Sharakhov I.V."/>
        </authorList>
    </citation>
    <scope>NUCLEOTIDE SEQUENCE [LARGE SCALE GENOMIC DNA]</scope>
    <source>
        <strain evidence="1 2">ALBI9_A</strain>
    </source>
</reference>
<accession>A0A182FX09</accession>
<reference evidence="1" key="2">
    <citation type="submission" date="2022-08" db="UniProtKB">
        <authorList>
            <consortium name="EnsemblMetazoa"/>
        </authorList>
    </citation>
    <scope>IDENTIFICATION</scope>
    <source>
        <strain evidence="1">STECLA/ALBI9_A</strain>
    </source>
</reference>
<dbReference type="Proteomes" id="UP000069272">
    <property type="component" value="Chromosome 2L"/>
</dbReference>
<keyword evidence="2" id="KW-1185">Reference proteome</keyword>
<dbReference type="EnsemblMetazoa" id="AALB014192-RA">
    <property type="protein sequence ID" value="AALB014192-PA"/>
    <property type="gene ID" value="AALB014192"/>
</dbReference>
<dbReference type="STRING" id="7167.A0A182FX09"/>
<name>A0A182FX09_ANOAL</name>
<evidence type="ECO:0000313" key="1">
    <source>
        <dbReference type="EnsemblMetazoa" id="AALB014192-PA"/>
    </source>
</evidence>
<dbReference type="VEuPathDB" id="VectorBase:AALB014192"/>
<protein>
    <submittedName>
        <fullName evidence="1">Uncharacterized protein</fullName>
    </submittedName>
</protein>